<name>A0A225M0C9_9BURK</name>
<dbReference type="InterPro" id="IPR018681">
    <property type="entry name" value="DUF2165_transmembrane"/>
</dbReference>
<sequence length="163" mass="18379">MTLRYSKILFVAAMALYATLVAFGNITDYGTNFAFVQHVFMMDTIFPDSGIKYRAIQAPFMHHAGYVLIIACETLTAVLCWAGSVRLLKQLRAPAERFNRAKPLAVAGLSLGFLTWQVGFMSIGGEWFGMWMSKEWNGLDSAFHCFVMFILVLLYLVQRDGEL</sequence>
<dbReference type="EMBL" id="NJIH01000014">
    <property type="protein sequence ID" value="OWT54778.1"/>
    <property type="molecule type" value="Genomic_DNA"/>
</dbReference>
<dbReference type="Proteomes" id="UP000214603">
    <property type="component" value="Unassembled WGS sequence"/>
</dbReference>
<dbReference type="OrthoDB" id="7618855at2"/>
<dbReference type="AlphaFoldDB" id="A0A225M0C9"/>
<keyword evidence="3" id="KW-1185">Reference proteome</keyword>
<proteinExistence type="predicted"/>
<evidence type="ECO:0000313" key="3">
    <source>
        <dbReference type="Proteomes" id="UP000214603"/>
    </source>
</evidence>
<protein>
    <recommendedName>
        <fullName evidence="4">DUF2165 domain-containing protein</fullName>
    </recommendedName>
</protein>
<comment type="caution">
    <text evidence="2">The sequence shown here is derived from an EMBL/GenBank/DDBJ whole genome shotgun (WGS) entry which is preliminary data.</text>
</comment>
<evidence type="ECO:0008006" key="4">
    <source>
        <dbReference type="Google" id="ProtNLM"/>
    </source>
</evidence>
<evidence type="ECO:0000313" key="2">
    <source>
        <dbReference type="EMBL" id="OWT54778.1"/>
    </source>
</evidence>
<keyword evidence="1" id="KW-1133">Transmembrane helix</keyword>
<feature type="transmembrane region" description="Helical" evidence="1">
    <location>
        <begin position="63"/>
        <end position="83"/>
    </location>
</feature>
<feature type="transmembrane region" description="Helical" evidence="1">
    <location>
        <begin position="136"/>
        <end position="157"/>
    </location>
</feature>
<gene>
    <name evidence="2" type="ORF">CEY11_21715</name>
</gene>
<accession>A0A225M0C9</accession>
<feature type="transmembrane region" description="Helical" evidence="1">
    <location>
        <begin position="104"/>
        <end position="124"/>
    </location>
</feature>
<organism evidence="2 3">
    <name type="scientific">Candidimonas nitroreducens</name>
    <dbReference type="NCBI Taxonomy" id="683354"/>
    <lineage>
        <taxon>Bacteria</taxon>
        <taxon>Pseudomonadati</taxon>
        <taxon>Pseudomonadota</taxon>
        <taxon>Betaproteobacteria</taxon>
        <taxon>Burkholderiales</taxon>
        <taxon>Alcaligenaceae</taxon>
        <taxon>Candidimonas</taxon>
    </lineage>
</organism>
<evidence type="ECO:0000256" key="1">
    <source>
        <dbReference type="SAM" id="Phobius"/>
    </source>
</evidence>
<dbReference type="Pfam" id="PF09933">
    <property type="entry name" value="DUF2165"/>
    <property type="match status" value="1"/>
</dbReference>
<dbReference type="RefSeq" id="WP_088605526.1">
    <property type="nucleotide sequence ID" value="NZ_NJIH01000014.1"/>
</dbReference>
<reference evidence="3" key="1">
    <citation type="submission" date="2017-06" db="EMBL/GenBank/DDBJ databases">
        <title>Herbaspirillum phytohormonus sp. nov., isolated from the root nodule of Robinia pseudoacacia in lead-zinc mine.</title>
        <authorList>
            <person name="Fan M."/>
            <person name="Lin Y."/>
        </authorList>
    </citation>
    <scope>NUCLEOTIDE SEQUENCE [LARGE SCALE GENOMIC DNA]</scope>
    <source>
        <strain evidence="3">SC-089</strain>
    </source>
</reference>
<keyword evidence="1" id="KW-0472">Membrane</keyword>
<keyword evidence="1" id="KW-0812">Transmembrane</keyword>